<accession>A0A1H8ZH85</accession>
<protein>
    <submittedName>
        <fullName evidence="2">Pyridoxamine 5'-phosphate oxidase</fullName>
    </submittedName>
</protein>
<proteinExistence type="predicted"/>
<evidence type="ECO:0000259" key="1">
    <source>
        <dbReference type="Pfam" id="PF01243"/>
    </source>
</evidence>
<evidence type="ECO:0000313" key="3">
    <source>
        <dbReference type="Proteomes" id="UP000198504"/>
    </source>
</evidence>
<dbReference type="AlphaFoldDB" id="A0A1H8ZH85"/>
<name>A0A1H8ZH85_9ACTN</name>
<dbReference type="InterPro" id="IPR011576">
    <property type="entry name" value="Pyridox_Oxase_N"/>
</dbReference>
<keyword evidence="3" id="KW-1185">Reference proteome</keyword>
<dbReference type="Pfam" id="PF01243">
    <property type="entry name" value="PNPOx_N"/>
    <property type="match status" value="1"/>
</dbReference>
<dbReference type="STRING" id="1036181.SAMN05421756_101238"/>
<sequence length="94" mass="10742">MWFVFAEGTWWVATARRNVKVRNLQLEDQVSLALPDPDRPVVAQGRARIHWSEFPAAVSQAFAAKYDDWDIASEEPDGPRVLIEVETSRWLFAG</sequence>
<dbReference type="Gene3D" id="2.30.110.10">
    <property type="entry name" value="Electron Transport, Fmn-binding Protein, Chain A"/>
    <property type="match status" value="1"/>
</dbReference>
<evidence type="ECO:0000313" key="2">
    <source>
        <dbReference type="EMBL" id="SEP63607.1"/>
    </source>
</evidence>
<gene>
    <name evidence="2" type="ORF">SAMN05421756_101238</name>
</gene>
<dbReference type="EMBL" id="FOFA01000001">
    <property type="protein sequence ID" value="SEP63607.1"/>
    <property type="molecule type" value="Genomic_DNA"/>
</dbReference>
<organism evidence="2 3">
    <name type="scientific">Microlunatus flavus</name>
    <dbReference type="NCBI Taxonomy" id="1036181"/>
    <lineage>
        <taxon>Bacteria</taxon>
        <taxon>Bacillati</taxon>
        <taxon>Actinomycetota</taxon>
        <taxon>Actinomycetes</taxon>
        <taxon>Propionibacteriales</taxon>
        <taxon>Propionibacteriaceae</taxon>
        <taxon>Microlunatus</taxon>
    </lineage>
</organism>
<dbReference type="InterPro" id="IPR012349">
    <property type="entry name" value="Split_barrel_FMN-bd"/>
</dbReference>
<dbReference type="Proteomes" id="UP000198504">
    <property type="component" value="Unassembled WGS sequence"/>
</dbReference>
<dbReference type="SUPFAM" id="SSF50475">
    <property type="entry name" value="FMN-binding split barrel"/>
    <property type="match status" value="1"/>
</dbReference>
<feature type="domain" description="Pyridoxamine 5'-phosphate oxidase N-terminal" evidence="1">
    <location>
        <begin position="1"/>
        <end position="92"/>
    </location>
</feature>
<reference evidence="3" key="1">
    <citation type="submission" date="2016-10" db="EMBL/GenBank/DDBJ databases">
        <authorList>
            <person name="Varghese N."/>
            <person name="Submissions S."/>
        </authorList>
    </citation>
    <scope>NUCLEOTIDE SEQUENCE [LARGE SCALE GENOMIC DNA]</scope>
    <source>
        <strain evidence="3">CGMCC 4.6856</strain>
    </source>
</reference>